<keyword evidence="8" id="KW-0418">Kinase</keyword>
<dbReference type="Gene3D" id="6.10.340.10">
    <property type="match status" value="1"/>
</dbReference>
<evidence type="ECO:0000313" key="15">
    <source>
        <dbReference type="EMBL" id="MBB6732362.1"/>
    </source>
</evidence>
<dbReference type="InterPro" id="IPR005467">
    <property type="entry name" value="His_kinase_dom"/>
</dbReference>
<keyword evidence="11 12" id="KW-0472">Membrane</keyword>
<dbReference type="PRINTS" id="PR00344">
    <property type="entry name" value="BCTRLSENSOR"/>
</dbReference>
<dbReference type="InterPro" id="IPR036097">
    <property type="entry name" value="HisK_dim/P_sf"/>
</dbReference>
<evidence type="ECO:0000256" key="1">
    <source>
        <dbReference type="ARBA" id="ARBA00000085"/>
    </source>
</evidence>
<dbReference type="InterPro" id="IPR003594">
    <property type="entry name" value="HATPase_dom"/>
</dbReference>
<evidence type="ECO:0000256" key="12">
    <source>
        <dbReference type="SAM" id="Phobius"/>
    </source>
</evidence>
<keyword evidence="5" id="KW-0597">Phosphoprotein</keyword>
<dbReference type="CDD" id="cd06225">
    <property type="entry name" value="HAMP"/>
    <property type="match status" value="1"/>
</dbReference>
<keyword evidence="16" id="KW-1185">Reference proteome</keyword>
<evidence type="ECO:0000256" key="8">
    <source>
        <dbReference type="ARBA" id="ARBA00022777"/>
    </source>
</evidence>
<dbReference type="GO" id="GO:0000155">
    <property type="term" value="F:phosphorelay sensor kinase activity"/>
    <property type="evidence" value="ECO:0007669"/>
    <property type="project" value="InterPro"/>
</dbReference>
<evidence type="ECO:0000256" key="7">
    <source>
        <dbReference type="ARBA" id="ARBA00022741"/>
    </source>
</evidence>
<dbReference type="GO" id="GO:0016036">
    <property type="term" value="P:cellular response to phosphate starvation"/>
    <property type="evidence" value="ECO:0007669"/>
    <property type="project" value="TreeGrafter"/>
</dbReference>
<dbReference type="InterPro" id="IPR004358">
    <property type="entry name" value="Sig_transdc_His_kin-like_C"/>
</dbReference>
<dbReference type="SUPFAM" id="SSF47384">
    <property type="entry name" value="Homodimeric domain of signal transducing histidine kinase"/>
    <property type="match status" value="1"/>
</dbReference>
<evidence type="ECO:0000256" key="5">
    <source>
        <dbReference type="ARBA" id="ARBA00022553"/>
    </source>
</evidence>
<dbReference type="AlphaFoldDB" id="A0A7X0SLT1"/>
<organism evidence="15 16">
    <name type="scientific">Cohnella zeiphila</name>
    <dbReference type="NCBI Taxonomy" id="2761120"/>
    <lineage>
        <taxon>Bacteria</taxon>
        <taxon>Bacillati</taxon>
        <taxon>Bacillota</taxon>
        <taxon>Bacilli</taxon>
        <taxon>Bacillales</taxon>
        <taxon>Paenibacillaceae</taxon>
        <taxon>Cohnella</taxon>
    </lineage>
</organism>
<reference evidence="15 16" key="1">
    <citation type="submission" date="2020-08" db="EMBL/GenBank/DDBJ databases">
        <title>Cohnella phylogeny.</title>
        <authorList>
            <person name="Dunlap C."/>
        </authorList>
    </citation>
    <scope>NUCLEOTIDE SEQUENCE [LARGE SCALE GENOMIC DNA]</scope>
    <source>
        <strain evidence="15 16">CBP 2801</strain>
    </source>
</reference>
<keyword evidence="6" id="KW-0808">Transferase</keyword>
<dbReference type="EC" id="2.7.13.3" evidence="3"/>
<evidence type="ECO:0000256" key="9">
    <source>
        <dbReference type="ARBA" id="ARBA00022840"/>
    </source>
</evidence>
<dbReference type="PROSITE" id="PS50885">
    <property type="entry name" value="HAMP"/>
    <property type="match status" value="1"/>
</dbReference>
<keyword evidence="12" id="KW-1133">Transmembrane helix</keyword>
<evidence type="ECO:0000256" key="2">
    <source>
        <dbReference type="ARBA" id="ARBA00004651"/>
    </source>
</evidence>
<dbReference type="SMART" id="SM00387">
    <property type="entry name" value="HATPase_c"/>
    <property type="match status" value="1"/>
</dbReference>
<dbReference type="SUPFAM" id="SSF55874">
    <property type="entry name" value="ATPase domain of HSP90 chaperone/DNA topoisomerase II/histidine kinase"/>
    <property type="match status" value="1"/>
</dbReference>
<dbReference type="PANTHER" id="PTHR45453:SF3">
    <property type="entry name" value="HISTIDINE KINASE"/>
    <property type="match status" value="1"/>
</dbReference>
<keyword evidence="7" id="KW-0547">Nucleotide-binding</keyword>
<name>A0A7X0SLT1_9BACL</name>
<sequence length="607" mass="69260">MRRSIVFKLFLLTAALCMSVIASLFVFQTVFFKQFYVHQKTGSVQAALGAASQADWIHAGDAQTAYRNEQQFYQKYNTWIAALDAEGNLKVADDFEMEVRLENSVDAPALSGQSITVPLYTVMNVEDLSEDNPLQPFTIVKPGEHIAIEGVIIDNRPYPQRIGRDVSNLREENRLENEQLVRKEYEALSRLSATDYRERYPSFLAYGTVTQVRTPEGSDESRYTNHLFLERVKAFQADLLYGDFSGKTDTIADYEENNVPYKIFVKRLTDRTGNAEYLIAMTSLQPVNEAAGVMRHYYGYIALGTLLLVLLAAFYYSRRIARPLLRLNEATQRMAGLDFSARIPVSTEDEIGSLSRNINGLSGLLYDHIIRLEQDIEQEKRLEQTRKEFISGVSHELKTPLSVIESCLYILKDKPDSQKREYYFSAMEDEVKRMNLLIADMLELARYESGTYRMEMSTFRIDAVLERVCAKLAGEFADKRLKLHTRFAPVEVVANPLRIEQVIVNFLTNAIRYTPEGENVFVEADEEQETVKVGIENKGAHIPDDQLEKIWDRFYRGERSRHRSTGGTGLGLAISKQILELHGALYGAMNTDDGVRFFFELNKSKEA</sequence>
<feature type="transmembrane region" description="Helical" evidence="12">
    <location>
        <begin position="297"/>
        <end position="316"/>
    </location>
</feature>
<accession>A0A7X0SLT1</accession>
<dbReference type="PROSITE" id="PS50109">
    <property type="entry name" value="HIS_KIN"/>
    <property type="match status" value="1"/>
</dbReference>
<keyword evidence="4" id="KW-1003">Cell membrane</keyword>
<comment type="catalytic activity">
    <reaction evidence="1">
        <text>ATP + protein L-histidine = ADP + protein N-phospho-L-histidine.</text>
        <dbReference type="EC" id="2.7.13.3"/>
    </reaction>
</comment>
<comment type="subcellular location">
    <subcellularLocation>
        <location evidence="2">Cell membrane</location>
        <topology evidence="2">Multi-pass membrane protein</topology>
    </subcellularLocation>
</comment>
<evidence type="ECO:0000313" key="16">
    <source>
        <dbReference type="Proteomes" id="UP000564644"/>
    </source>
</evidence>
<dbReference type="Gene3D" id="3.30.565.10">
    <property type="entry name" value="Histidine kinase-like ATPase, C-terminal domain"/>
    <property type="match status" value="1"/>
</dbReference>
<evidence type="ECO:0000259" key="13">
    <source>
        <dbReference type="PROSITE" id="PS50109"/>
    </source>
</evidence>
<dbReference type="InterPro" id="IPR036890">
    <property type="entry name" value="HATPase_C_sf"/>
</dbReference>
<dbReference type="Pfam" id="PF00512">
    <property type="entry name" value="HisKA"/>
    <property type="match status" value="1"/>
</dbReference>
<dbReference type="InterPro" id="IPR050351">
    <property type="entry name" value="BphY/WalK/GraS-like"/>
</dbReference>
<proteinExistence type="predicted"/>
<dbReference type="SMART" id="SM00304">
    <property type="entry name" value="HAMP"/>
    <property type="match status" value="1"/>
</dbReference>
<dbReference type="GO" id="GO:0004721">
    <property type="term" value="F:phosphoprotein phosphatase activity"/>
    <property type="evidence" value="ECO:0007669"/>
    <property type="project" value="TreeGrafter"/>
</dbReference>
<gene>
    <name evidence="15" type="ORF">H7C18_15685</name>
</gene>
<keyword evidence="10" id="KW-0902">Two-component regulatory system</keyword>
<dbReference type="Pfam" id="PF00672">
    <property type="entry name" value="HAMP"/>
    <property type="match status" value="1"/>
</dbReference>
<keyword evidence="9" id="KW-0067">ATP-binding</keyword>
<dbReference type="SUPFAM" id="SSF158472">
    <property type="entry name" value="HAMP domain-like"/>
    <property type="match status" value="1"/>
</dbReference>
<dbReference type="PANTHER" id="PTHR45453">
    <property type="entry name" value="PHOSPHATE REGULON SENSOR PROTEIN PHOR"/>
    <property type="match status" value="1"/>
</dbReference>
<comment type="caution">
    <text evidence="15">The sequence shown here is derived from an EMBL/GenBank/DDBJ whole genome shotgun (WGS) entry which is preliminary data.</text>
</comment>
<dbReference type="Pfam" id="PF02518">
    <property type="entry name" value="HATPase_c"/>
    <property type="match status" value="1"/>
</dbReference>
<dbReference type="SMART" id="SM00388">
    <property type="entry name" value="HisKA"/>
    <property type="match status" value="1"/>
</dbReference>
<dbReference type="GO" id="GO:0005886">
    <property type="term" value="C:plasma membrane"/>
    <property type="evidence" value="ECO:0007669"/>
    <property type="project" value="UniProtKB-SubCell"/>
</dbReference>
<dbReference type="CDD" id="cd00082">
    <property type="entry name" value="HisKA"/>
    <property type="match status" value="1"/>
</dbReference>
<dbReference type="EMBL" id="JACJVO010000019">
    <property type="protein sequence ID" value="MBB6732362.1"/>
    <property type="molecule type" value="Genomic_DNA"/>
</dbReference>
<evidence type="ECO:0000256" key="6">
    <source>
        <dbReference type="ARBA" id="ARBA00022679"/>
    </source>
</evidence>
<feature type="domain" description="Histidine kinase" evidence="13">
    <location>
        <begin position="392"/>
        <end position="605"/>
    </location>
</feature>
<dbReference type="FunFam" id="1.10.287.130:FF:000001">
    <property type="entry name" value="Two-component sensor histidine kinase"/>
    <property type="match status" value="1"/>
</dbReference>
<dbReference type="FunFam" id="3.30.565.10:FF:000006">
    <property type="entry name" value="Sensor histidine kinase WalK"/>
    <property type="match status" value="1"/>
</dbReference>
<dbReference type="RefSeq" id="WP_185130029.1">
    <property type="nucleotide sequence ID" value="NZ_JACJVO010000019.1"/>
</dbReference>
<dbReference type="Proteomes" id="UP000564644">
    <property type="component" value="Unassembled WGS sequence"/>
</dbReference>
<protein>
    <recommendedName>
        <fullName evidence="3">histidine kinase</fullName>
        <ecNumber evidence="3">2.7.13.3</ecNumber>
    </recommendedName>
</protein>
<evidence type="ECO:0000256" key="11">
    <source>
        <dbReference type="ARBA" id="ARBA00023136"/>
    </source>
</evidence>
<dbReference type="GO" id="GO:0005524">
    <property type="term" value="F:ATP binding"/>
    <property type="evidence" value="ECO:0007669"/>
    <property type="project" value="UniProtKB-KW"/>
</dbReference>
<keyword evidence="12" id="KW-0812">Transmembrane</keyword>
<evidence type="ECO:0000256" key="3">
    <source>
        <dbReference type="ARBA" id="ARBA00012438"/>
    </source>
</evidence>
<evidence type="ECO:0000256" key="10">
    <source>
        <dbReference type="ARBA" id="ARBA00023012"/>
    </source>
</evidence>
<evidence type="ECO:0000256" key="4">
    <source>
        <dbReference type="ARBA" id="ARBA00022475"/>
    </source>
</evidence>
<dbReference type="Gene3D" id="1.10.287.130">
    <property type="match status" value="1"/>
</dbReference>
<dbReference type="InterPro" id="IPR003660">
    <property type="entry name" value="HAMP_dom"/>
</dbReference>
<evidence type="ECO:0000259" key="14">
    <source>
        <dbReference type="PROSITE" id="PS50885"/>
    </source>
</evidence>
<feature type="domain" description="HAMP" evidence="14">
    <location>
        <begin position="318"/>
        <end position="370"/>
    </location>
</feature>
<dbReference type="InterPro" id="IPR003661">
    <property type="entry name" value="HisK_dim/P_dom"/>
</dbReference>